<dbReference type="STRING" id="5364.A0A5C3MVR7"/>
<feature type="compositionally biased region" description="Basic and acidic residues" evidence="1">
    <location>
        <begin position="593"/>
        <end position="603"/>
    </location>
</feature>
<feature type="region of interest" description="Disordered" evidence="1">
    <location>
        <begin position="1"/>
        <end position="39"/>
    </location>
</feature>
<feature type="compositionally biased region" description="Low complexity" evidence="1">
    <location>
        <begin position="12"/>
        <end position="21"/>
    </location>
</feature>
<proteinExistence type="predicted"/>
<sequence>MSGDYSGDGDFDYSYSGSHSSAHNSLRLPGGLSGRHEDDGDDMVWDFTQPMCIPSHFGDTASSRNPFDASEANLENPIIPLTAGSRVPGGDDFDMWNLGSHNIGNDQKKDLEERGRRLRLAEENLSVAKGTITSLQETIIKLSMSTPAASEGPSSTPQSVPNLEACGLALQPNWEYPQARSYTEEQLDHMFWTKCSWRDAENRPSDKVAPPGSKGKQHRSQGINVPWRFICEEDGTIVDGHCIDAISNMTWDILFTLQTIGLATRSWDTIGLHVKNAYYTTMKNNFHELAYCENNWKAKSVVTKIYKSFCRKLGRQRASPSLDGLHKIEDSATLTDGAGSSTLVTFSMGTIPGGTDGVRVAAGSSKEGDTIRTKRKASSESVPKPKKRCLNLSNPYINNPVPTSTTSVTEVQDLLQSGEKSTLDGEEGLGSGGEKSTLDGEEEVTSSGEKSTLDGEEEVASGGGQRALDSEEEVASGGGQRALDGEEELGGGGGQHALGGEGGEGHAGEELGDSGEKGTLGGEGGEGRAGEEVASAGGRRTLDSEEEVTSGGDKGMPDGEEELGGGGGKHALGGGSGEGGQEPGSTLPKPRGKPVEKPKEVKTAKQLFQQEQYEKGNVTDAQFRKLWRELMADRKKEYSNRATALLAAAAAETGGKPTKARGRKKGKEHAA</sequence>
<feature type="compositionally biased region" description="Basic residues" evidence="1">
    <location>
        <begin position="658"/>
        <end position="671"/>
    </location>
</feature>
<gene>
    <name evidence="2" type="ORF">OE88DRAFT_1736613</name>
</gene>
<protein>
    <submittedName>
        <fullName evidence="2">Uncharacterized protein</fullName>
    </submittedName>
</protein>
<feature type="region of interest" description="Disordered" evidence="1">
    <location>
        <begin position="649"/>
        <end position="671"/>
    </location>
</feature>
<keyword evidence="3" id="KW-1185">Reference proteome</keyword>
<evidence type="ECO:0000256" key="1">
    <source>
        <dbReference type="SAM" id="MobiDB-lite"/>
    </source>
</evidence>
<name>A0A5C3MVR7_9AGAM</name>
<dbReference type="Proteomes" id="UP000305948">
    <property type="component" value="Unassembled WGS sequence"/>
</dbReference>
<evidence type="ECO:0000313" key="3">
    <source>
        <dbReference type="Proteomes" id="UP000305948"/>
    </source>
</evidence>
<feature type="compositionally biased region" description="Low complexity" evidence="1">
    <location>
        <begin position="398"/>
        <end position="409"/>
    </location>
</feature>
<accession>A0A5C3MVR7</accession>
<feature type="region of interest" description="Disordered" evidence="1">
    <location>
        <begin position="355"/>
        <end position="617"/>
    </location>
</feature>
<feature type="compositionally biased region" description="Gly residues" evidence="1">
    <location>
        <begin position="564"/>
        <end position="582"/>
    </location>
</feature>
<dbReference type="AlphaFoldDB" id="A0A5C3MVR7"/>
<dbReference type="EMBL" id="ML213515">
    <property type="protein sequence ID" value="TFK49609.1"/>
    <property type="molecule type" value="Genomic_DNA"/>
</dbReference>
<dbReference type="OrthoDB" id="3235325at2759"/>
<feature type="compositionally biased region" description="Gly residues" evidence="1">
    <location>
        <begin position="490"/>
        <end position="502"/>
    </location>
</feature>
<organism evidence="2 3">
    <name type="scientific">Heliocybe sulcata</name>
    <dbReference type="NCBI Taxonomy" id="5364"/>
    <lineage>
        <taxon>Eukaryota</taxon>
        <taxon>Fungi</taxon>
        <taxon>Dikarya</taxon>
        <taxon>Basidiomycota</taxon>
        <taxon>Agaricomycotina</taxon>
        <taxon>Agaricomycetes</taxon>
        <taxon>Gloeophyllales</taxon>
        <taxon>Gloeophyllaceae</taxon>
        <taxon>Heliocybe</taxon>
    </lineage>
</organism>
<evidence type="ECO:0000313" key="2">
    <source>
        <dbReference type="EMBL" id="TFK49609.1"/>
    </source>
</evidence>
<reference evidence="2 3" key="1">
    <citation type="journal article" date="2019" name="Nat. Ecol. Evol.">
        <title>Megaphylogeny resolves global patterns of mushroom evolution.</title>
        <authorList>
            <person name="Varga T."/>
            <person name="Krizsan K."/>
            <person name="Foldi C."/>
            <person name="Dima B."/>
            <person name="Sanchez-Garcia M."/>
            <person name="Sanchez-Ramirez S."/>
            <person name="Szollosi G.J."/>
            <person name="Szarkandi J.G."/>
            <person name="Papp V."/>
            <person name="Albert L."/>
            <person name="Andreopoulos W."/>
            <person name="Angelini C."/>
            <person name="Antonin V."/>
            <person name="Barry K.W."/>
            <person name="Bougher N.L."/>
            <person name="Buchanan P."/>
            <person name="Buyck B."/>
            <person name="Bense V."/>
            <person name="Catcheside P."/>
            <person name="Chovatia M."/>
            <person name="Cooper J."/>
            <person name="Damon W."/>
            <person name="Desjardin D."/>
            <person name="Finy P."/>
            <person name="Geml J."/>
            <person name="Haridas S."/>
            <person name="Hughes K."/>
            <person name="Justo A."/>
            <person name="Karasinski D."/>
            <person name="Kautmanova I."/>
            <person name="Kiss B."/>
            <person name="Kocsube S."/>
            <person name="Kotiranta H."/>
            <person name="LaButti K.M."/>
            <person name="Lechner B.E."/>
            <person name="Liimatainen K."/>
            <person name="Lipzen A."/>
            <person name="Lukacs Z."/>
            <person name="Mihaltcheva S."/>
            <person name="Morgado L.N."/>
            <person name="Niskanen T."/>
            <person name="Noordeloos M.E."/>
            <person name="Ohm R.A."/>
            <person name="Ortiz-Santana B."/>
            <person name="Ovrebo C."/>
            <person name="Racz N."/>
            <person name="Riley R."/>
            <person name="Savchenko A."/>
            <person name="Shiryaev A."/>
            <person name="Soop K."/>
            <person name="Spirin V."/>
            <person name="Szebenyi C."/>
            <person name="Tomsovsky M."/>
            <person name="Tulloss R.E."/>
            <person name="Uehling J."/>
            <person name="Grigoriev I.V."/>
            <person name="Vagvolgyi C."/>
            <person name="Papp T."/>
            <person name="Martin F.M."/>
            <person name="Miettinen O."/>
            <person name="Hibbett D.S."/>
            <person name="Nagy L.G."/>
        </authorList>
    </citation>
    <scope>NUCLEOTIDE SEQUENCE [LARGE SCALE GENOMIC DNA]</scope>
    <source>
        <strain evidence="2 3">OMC1185</strain>
    </source>
</reference>